<dbReference type="RefSeq" id="WP_005307890.1">
    <property type="nucleotide sequence ID" value="NZ_CP011340.1"/>
</dbReference>
<dbReference type="PANTHER" id="PTHR43798:SF31">
    <property type="entry name" value="AB HYDROLASE SUPERFAMILY PROTEIN YCLE"/>
    <property type="match status" value="1"/>
</dbReference>
<organism evidence="3">
    <name type="scientific">Streptomyces pristinaespiralis</name>
    <dbReference type="NCBI Taxonomy" id="38300"/>
    <lineage>
        <taxon>Bacteria</taxon>
        <taxon>Bacillati</taxon>
        <taxon>Actinomycetota</taxon>
        <taxon>Actinomycetes</taxon>
        <taxon>Kitasatosporales</taxon>
        <taxon>Streptomycetaceae</taxon>
        <taxon>Streptomyces</taxon>
    </lineage>
</organism>
<dbReference type="InterPro" id="IPR000073">
    <property type="entry name" value="AB_hydrolase_1"/>
</dbReference>
<dbReference type="PANTHER" id="PTHR43798">
    <property type="entry name" value="MONOACYLGLYCEROL LIPASE"/>
    <property type="match status" value="1"/>
</dbReference>
<evidence type="ECO:0000256" key="1">
    <source>
        <dbReference type="ARBA" id="ARBA00022801"/>
    </source>
</evidence>
<name>A0A0M4D5H4_STRPR</name>
<dbReference type="Gene3D" id="3.40.50.1820">
    <property type="entry name" value="alpha/beta hydrolase"/>
    <property type="match status" value="1"/>
</dbReference>
<dbReference type="KEGG" id="spri:SPRI_0515"/>
<sequence length="294" mass="32568">MHEIELSPVRAIELSAGTVEYTDTGGSGETVVLLHGLGFDESVWHAVVDGLRADFRVVVPVLPMGSHRRPMRPDADLSAQGVADLLAEFLERLDLRDVTLVQNDAGTAQLLVGVRDERVHRLVLTSCEALENYPPGVQGRMLQVLSRVPGGIFLLLQTFRVPLLVRLPNSLGGMAEHPIPYGLVRRWYGPLLTDKRIRRDFAAFLHSTRKDTYLRAAERLRGFRGPALVAWGAKDRMMPHATGRRLADLLPRGEYVEIPDARTLVQLDNPGALCAELRRFIKESPAPPRQDAAG</sequence>
<evidence type="ECO:0000313" key="4">
    <source>
        <dbReference type="Proteomes" id="UP000060513"/>
    </source>
</evidence>
<keyword evidence="1 3" id="KW-0378">Hydrolase</keyword>
<dbReference type="InterPro" id="IPR029058">
    <property type="entry name" value="AB_hydrolase_fold"/>
</dbReference>
<accession>A0A0M4D5H4</accession>
<dbReference type="InterPro" id="IPR050266">
    <property type="entry name" value="AB_hydrolase_sf"/>
</dbReference>
<dbReference type="GO" id="GO:0016020">
    <property type="term" value="C:membrane"/>
    <property type="evidence" value="ECO:0007669"/>
    <property type="project" value="TreeGrafter"/>
</dbReference>
<dbReference type="EMBL" id="CP011340">
    <property type="protein sequence ID" value="ALC18821.1"/>
    <property type="molecule type" value="Genomic_DNA"/>
</dbReference>
<dbReference type="STRING" id="38300.SPRI_0515"/>
<reference evidence="3 4" key="1">
    <citation type="submission" date="2015-08" db="EMBL/GenBank/DDBJ databases">
        <title>Genome sequence of the pristinamycin over-producing bacterium Streptomyces pristinaespiralis HCCB10218.</title>
        <authorList>
            <person name="Tian J."/>
            <person name="Yang J."/>
            <person name="Li L."/>
            <person name="Ruan L."/>
            <person name="Wei W."/>
            <person name="Zheng G."/>
            <person name="Wei Z."/>
            <person name="Yang S."/>
            <person name="Ge M."/>
            <person name="Jiang W."/>
            <person name="Lu Y."/>
        </authorList>
    </citation>
    <scope>NUCLEOTIDE SEQUENCE [LARGE SCALE GENOMIC DNA]</scope>
    <source>
        <strain evidence="3 4">HCCB 10218</strain>
    </source>
</reference>
<dbReference type="Pfam" id="PF12697">
    <property type="entry name" value="Abhydrolase_6"/>
    <property type="match status" value="1"/>
</dbReference>
<dbReference type="PATRIC" id="fig|38300.4.peg.545"/>
<proteinExistence type="predicted"/>
<gene>
    <name evidence="3" type="ORF">SPRI_0515</name>
</gene>
<protein>
    <submittedName>
        <fullName evidence="3">Alpha/beta hydrolase</fullName>
    </submittedName>
</protein>
<evidence type="ECO:0000313" key="3">
    <source>
        <dbReference type="EMBL" id="ALC18821.1"/>
    </source>
</evidence>
<evidence type="ECO:0000259" key="2">
    <source>
        <dbReference type="Pfam" id="PF12697"/>
    </source>
</evidence>
<dbReference type="GeneID" id="97238401"/>
<feature type="domain" description="AB hydrolase-1" evidence="2">
    <location>
        <begin position="31"/>
        <end position="275"/>
    </location>
</feature>
<dbReference type="OMA" id="EDRMMPL"/>
<dbReference type="AlphaFoldDB" id="A0A0M4D5H4"/>
<dbReference type="SUPFAM" id="SSF53474">
    <property type="entry name" value="alpha/beta-Hydrolases"/>
    <property type="match status" value="1"/>
</dbReference>
<dbReference type="GO" id="GO:0016787">
    <property type="term" value="F:hydrolase activity"/>
    <property type="evidence" value="ECO:0007669"/>
    <property type="project" value="UniProtKB-KW"/>
</dbReference>
<dbReference type="Proteomes" id="UP000060513">
    <property type="component" value="Chromosome"/>
</dbReference>